<feature type="region of interest" description="Disordered" evidence="1">
    <location>
        <begin position="139"/>
        <end position="175"/>
    </location>
</feature>
<accession>A0A6M3KYM0</accession>
<dbReference type="EMBL" id="MT142639">
    <property type="protein sequence ID" value="QJA86514.1"/>
    <property type="molecule type" value="Genomic_DNA"/>
</dbReference>
<dbReference type="AlphaFoldDB" id="A0A6M3KYM0"/>
<name>A0A6M3KYM0_9ZZZZ</name>
<gene>
    <name evidence="2" type="ORF">MM415B02063_0016</name>
</gene>
<reference evidence="2" key="1">
    <citation type="submission" date="2020-03" db="EMBL/GenBank/DDBJ databases">
        <title>The deep terrestrial virosphere.</title>
        <authorList>
            <person name="Holmfeldt K."/>
            <person name="Nilsson E."/>
            <person name="Simone D."/>
            <person name="Lopez-Fernandez M."/>
            <person name="Wu X."/>
            <person name="de Brujin I."/>
            <person name="Lundin D."/>
            <person name="Andersson A."/>
            <person name="Bertilsson S."/>
            <person name="Dopson M."/>
        </authorList>
    </citation>
    <scope>NUCLEOTIDE SEQUENCE</scope>
    <source>
        <strain evidence="2">MM415B02063</strain>
    </source>
</reference>
<feature type="compositionally biased region" description="Low complexity" evidence="1">
    <location>
        <begin position="154"/>
        <end position="166"/>
    </location>
</feature>
<protein>
    <submittedName>
        <fullName evidence="2">Uncharacterized protein</fullName>
    </submittedName>
</protein>
<sequence length="175" mass="19302">MQVKGQENADWGFSMPEEGWHGFLFLDGIDIHKNEENEKHSLWLPGQFLDAEGEKTDAKGTMFIPMDVEFGERKLGDVLHNAGLAKAFAERFPDDVGMFDGKVIDAVKIKLPGKMVDVKISIREWKGKQQVNFDKVCPFGKHPTDEKSAKKAAAKTGGKPGEPAKATAASDGWDN</sequence>
<evidence type="ECO:0000256" key="1">
    <source>
        <dbReference type="SAM" id="MobiDB-lite"/>
    </source>
</evidence>
<evidence type="ECO:0000313" key="2">
    <source>
        <dbReference type="EMBL" id="QJA86514.1"/>
    </source>
</evidence>
<proteinExistence type="predicted"/>
<organism evidence="2">
    <name type="scientific">viral metagenome</name>
    <dbReference type="NCBI Taxonomy" id="1070528"/>
    <lineage>
        <taxon>unclassified sequences</taxon>
        <taxon>metagenomes</taxon>
        <taxon>organismal metagenomes</taxon>
    </lineage>
</organism>